<evidence type="ECO:0000313" key="2">
    <source>
        <dbReference type="EMBL" id="CAI9274850.1"/>
    </source>
</evidence>
<dbReference type="EMBL" id="OX465079">
    <property type="protein sequence ID" value="CAI9274850.1"/>
    <property type="molecule type" value="Genomic_DNA"/>
</dbReference>
<dbReference type="AlphaFoldDB" id="A0AA35YIW8"/>
<feature type="region of interest" description="Disordered" evidence="1">
    <location>
        <begin position="21"/>
        <end position="80"/>
    </location>
</feature>
<evidence type="ECO:0000313" key="3">
    <source>
        <dbReference type="Proteomes" id="UP001177003"/>
    </source>
</evidence>
<name>A0AA35YIW8_LACSI</name>
<accession>A0AA35YIW8</accession>
<organism evidence="2 3">
    <name type="scientific">Lactuca saligna</name>
    <name type="common">Willowleaf lettuce</name>
    <dbReference type="NCBI Taxonomy" id="75948"/>
    <lineage>
        <taxon>Eukaryota</taxon>
        <taxon>Viridiplantae</taxon>
        <taxon>Streptophyta</taxon>
        <taxon>Embryophyta</taxon>
        <taxon>Tracheophyta</taxon>
        <taxon>Spermatophyta</taxon>
        <taxon>Magnoliopsida</taxon>
        <taxon>eudicotyledons</taxon>
        <taxon>Gunneridae</taxon>
        <taxon>Pentapetalae</taxon>
        <taxon>asterids</taxon>
        <taxon>campanulids</taxon>
        <taxon>Asterales</taxon>
        <taxon>Asteraceae</taxon>
        <taxon>Cichorioideae</taxon>
        <taxon>Cichorieae</taxon>
        <taxon>Lactucinae</taxon>
        <taxon>Lactuca</taxon>
    </lineage>
</organism>
<protein>
    <submittedName>
        <fullName evidence="2">Uncharacterized protein</fullName>
    </submittedName>
</protein>
<evidence type="ECO:0000256" key="1">
    <source>
        <dbReference type="SAM" id="MobiDB-lite"/>
    </source>
</evidence>
<feature type="compositionally biased region" description="Acidic residues" evidence="1">
    <location>
        <begin position="41"/>
        <end position="59"/>
    </location>
</feature>
<dbReference type="Proteomes" id="UP001177003">
    <property type="component" value="Chromosome 3"/>
</dbReference>
<proteinExistence type="predicted"/>
<gene>
    <name evidence="2" type="ORF">LSALG_LOCUS14903</name>
</gene>
<reference evidence="2" key="1">
    <citation type="submission" date="2023-04" db="EMBL/GenBank/DDBJ databases">
        <authorList>
            <person name="Vijverberg K."/>
            <person name="Xiong W."/>
            <person name="Schranz E."/>
        </authorList>
    </citation>
    <scope>NUCLEOTIDE SEQUENCE</scope>
</reference>
<keyword evidence="3" id="KW-1185">Reference proteome</keyword>
<sequence length="120" mass="13185">MMVGGNEKEIDNLRDVEVEFNEDTVTMNTTKGDEFLSQLYGEEEDANDNNQDDDDDDGGEAIPMNQEKSLDQDDGQEYDKVELIPMEVEVLGNGVGVLEGSGEQVGQVNDNVIVGEVQVQ</sequence>